<dbReference type="OrthoDB" id="5950381at2759"/>
<evidence type="ECO:0000256" key="10">
    <source>
        <dbReference type="ARBA" id="ARBA00039871"/>
    </source>
</evidence>
<keyword evidence="20" id="KW-1185">Reference proteome</keyword>
<dbReference type="PROSITE" id="PS51462">
    <property type="entry name" value="NUDIX"/>
    <property type="match status" value="1"/>
</dbReference>
<dbReference type="GO" id="GO:0030515">
    <property type="term" value="F:snoRNA binding"/>
    <property type="evidence" value="ECO:0007669"/>
    <property type="project" value="TreeGrafter"/>
</dbReference>
<keyword evidence="5" id="KW-0694">RNA-binding</keyword>
<comment type="cofactor">
    <cofactor evidence="1">
        <name>Co(2+)</name>
        <dbReference type="ChEBI" id="CHEBI:48828"/>
    </cofactor>
</comment>
<feature type="domain" description="Nudix hydrolase" evidence="18">
    <location>
        <begin position="23"/>
        <end position="174"/>
    </location>
</feature>
<name>A0A6S7FKZ9_PARCT</name>
<dbReference type="Pfam" id="PF22327">
    <property type="entry name" value="Nudt16-like"/>
    <property type="match status" value="1"/>
</dbReference>
<dbReference type="AlphaFoldDB" id="A0A6S7FKZ9"/>
<evidence type="ECO:0000256" key="3">
    <source>
        <dbReference type="ARBA" id="ARBA00004642"/>
    </source>
</evidence>
<evidence type="ECO:0000256" key="16">
    <source>
        <dbReference type="ARBA" id="ARBA00047875"/>
    </source>
</evidence>
<organism evidence="19 20">
    <name type="scientific">Paramuricea clavata</name>
    <name type="common">Red gorgonian</name>
    <name type="synonym">Violescent sea-whip</name>
    <dbReference type="NCBI Taxonomy" id="317549"/>
    <lineage>
        <taxon>Eukaryota</taxon>
        <taxon>Metazoa</taxon>
        <taxon>Cnidaria</taxon>
        <taxon>Anthozoa</taxon>
        <taxon>Octocorallia</taxon>
        <taxon>Malacalcyonacea</taxon>
        <taxon>Plexauridae</taxon>
        <taxon>Paramuricea</taxon>
    </lineage>
</organism>
<dbReference type="InterPro" id="IPR000086">
    <property type="entry name" value="NUDIX_hydrolase_dom"/>
</dbReference>
<dbReference type="PANTHER" id="PTHR31699:SF1">
    <property type="entry name" value="U8 SNORNA-DECAPPING ENZYME"/>
    <property type="match status" value="1"/>
</dbReference>
<evidence type="ECO:0000259" key="18">
    <source>
        <dbReference type="PROSITE" id="PS51462"/>
    </source>
</evidence>
<dbReference type="InterPro" id="IPR020084">
    <property type="entry name" value="NUDIX_hydrolase_CS"/>
</dbReference>
<evidence type="ECO:0000256" key="12">
    <source>
        <dbReference type="ARBA" id="ARBA00041656"/>
    </source>
</evidence>
<keyword evidence="6" id="KW-0546">Nucleotide metabolism</keyword>
<dbReference type="EC" id="3.6.1.64" evidence="9"/>
<proteinExistence type="inferred from homology"/>
<reference evidence="19" key="1">
    <citation type="submission" date="2020-04" db="EMBL/GenBank/DDBJ databases">
        <authorList>
            <person name="Alioto T."/>
            <person name="Alioto T."/>
            <person name="Gomez Garrido J."/>
        </authorList>
    </citation>
    <scope>NUCLEOTIDE SEQUENCE</scope>
    <source>
        <strain evidence="19">A484AB</strain>
    </source>
</reference>
<evidence type="ECO:0000256" key="11">
    <source>
        <dbReference type="ARBA" id="ARBA00041450"/>
    </source>
</evidence>
<comment type="caution">
    <text evidence="19">The sequence shown here is derived from an EMBL/GenBank/DDBJ whole genome shotgun (WGS) entry which is preliminary data.</text>
</comment>
<keyword evidence="7" id="KW-0539">Nucleus</keyword>
<evidence type="ECO:0000313" key="19">
    <source>
        <dbReference type="EMBL" id="CAB3980058.1"/>
    </source>
</evidence>
<dbReference type="GO" id="GO:1990003">
    <property type="term" value="F:IDP phosphatase activity"/>
    <property type="evidence" value="ECO:0007669"/>
    <property type="project" value="UniProtKB-EC"/>
</dbReference>
<keyword evidence="4" id="KW-0378">Hydrolase</keyword>
<dbReference type="GO" id="GO:0006402">
    <property type="term" value="P:mRNA catabolic process"/>
    <property type="evidence" value="ECO:0007669"/>
    <property type="project" value="TreeGrafter"/>
</dbReference>
<comment type="catalytic activity">
    <reaction evidence="17">
        <text>dIDP + H2O = dIMP + phosphate + H(+)</text>
        <dbReference type="Rhea" id="RHEA:35211"/>
        <dbReference type="ChEBI" id="CHEBI:15377"/>
        <dbReference type="ChEBI" id="CHEBI:15378"/>
        <dbReference type="ChEBI" id="CHEBI:43474"/>
        <dbReference type="ChEBI" id="CHEBI:61194"/>
        <dbReference type="ChEBI" id="CHEBI:62286"/>
        <dbReference type="EC" id="3.6.1.64"/>
    </reaction>
    <physiologicalReaction direction="left-to-right" evidence="17">
        <dbReference type="Rhea" id="RHEA:35212"/>
    </physiologicalReaction>
</comment>
<accession>A0A6S7FKZ9</accession>
<evidence type="ECO:0000256" key="1">
    <source>
        <dbReference type="ARBA" id="ARBA00001941"/>
    </source>
</evidence>
<evidence type="ECO:0000256" key="9">
    <source>
        <dbReference type="ARBA" id="ARBA00038899"/>
    </source>
</evidence>
<protein>
    <recommendedName>
        <fullName evidence="10">U8 snoRNA-decapping enzyme</fullName>
        <ecNumber evidence="9">3.6.1.64</ecNumber>
    </recommendedName>
    <alternativeName>
        <fullName evidence="13">IDP phosphatase</fullName>
    </alternativeName>
    <alternativeName>
        <fullName evidence="11">Inosine diphosphate phosphatase</fullName>
    </alternativeName>
    <alternativeName>
        <fullName evidence="12">Nucleoside diphosphate-linked moiety X motif 16</fullName>
    </alternativeName>
    <alternativeName>
        <fullName evidence="14">m7GpppN-mRNA hydrolase</fullName>
    </alternativeName>
</protein>
<sequence length="210" mass="23531">MAGCSNAGYRVISRANALLLPSSYRHAAHVMLHSPCRDDRKLFGYYSPRHAVTLQLRFDGTVGFPGGFIEDGESIENGLKRELSEELGATAGGIHFTESDLVVSHVCPNKPLCLHFYCKKVELDVLHTIEKEIHDSPQYGLETLGFIRCPLYTMRNNCGGLPSFLRNNFIGNAREQLLLGLKHEGLLSEKEIDKAVLQYRMLENEVNPDQ</sequence>
<dbReference type="GO" id="GO:0005730">
    <property type="term" value="C:nucleolus"/>
    <property type="evidence" value="ECO:0007669"/>
    <property type="project" value="UniProtKB-SubCell"/>
</dbReference>
<evidence type="ECO:0000256" key="5">
    <source>
        <dbReference type="ARBA" id="ARBA00022884"/>
    </source>
</evidence>
<evidence type="ECO:0000256" key="13">
    <source>
        <dbReference type="ARBA" id="ARBA00042015"/>
    </source>
</evidence>
<comment type="catalytic activity">
    <reaction evidence="15">
        <text>a 5'-end (N(7)-methyl 5'-triphosphoguanosine)-ribonucleoside in mRNA + H2O = N(7)-methyl-GDP + a 5'-end phospho-ribonucleoside in mRNA + 2 H(+)</text>
        <dbReference type="Rhea" id="RHEA:67484"/>
        <dbReference type="Rhea" id="RHEA-COMP:15692"/>
        <dbReference type="Rhea" id="RHEA-COMP:17167"/>
        <dbReference type="ChEBI" id="CHEBI:15377"/>
        <dbReference type="ChEBI" id="CHEBI:15378"/>
        <dbReference type="ChEBI" id="CHEBI:63714"/>
        <dbReference type="ChEBI" id="CHEBI:138282"/>
        <dbReference type="ChEBI" id="CHEBI:156461"/>
        <dbReference type="EC" id="3.6.1.62"/>
    </reaction>
    <physiologicalReaction direction="left-to-right" evidence="15">
        <dbReference type="Rhea" id="RHEA:67485"/>
    </physiologicalReaction>
</comment>
<dbReference type="GO" id="GO:0140933">
    <property type="term" value="F:5'-(N(7)-methylguanosine 5'-triphospho)-[mRNA] hydrolase activity"/>
    <property type="evidence" value="ECO:0007669"/>
    <property type="project" value="UniProtKB-EC"/>
</dbReference>
<dbReference type="GO" id="GO:0005654">
    <property type="term" value="C:nucleoplasm"/>
    <property type="evidence" value="ECO:0007669"/>
    <property type="project" value="UniProtKB-SubCell"/>
</dbReference>
<dbReference type="EMBL" id="CACRXK020000253">
    <property type="protein sequence ID" value="CAB3980058.1"/>
    <property type="molecule type" value="Genomic_DNA"/>
</dbReference>
<evidence type="ECO:0000313" key="20">
    <source>
        <dbReference type="Proteomes" id="UP001152795"/>
    </source>
</evidence>
<evidence type="ECO:0000256" key="6">
    <source>
        <dbReference type="ARBA" id="ARBA00023080"/>
    </source>
</evidence>
<dbReference type="Gene3D" id="3.90.79.10">
    <property type="entry name" value="Nucleoside Triphosphate Pyrophosphohydrolase"/>
    <property type="match status" value="1"/>
</dbReference>
<gene>
    <name evidence="19" type="ORF">PACLA_8A063366</name>
</gene>
<comment type="similarity">
    <text evidence="8">Belongs to the Nudix hydrolase family. NUDT16 subfamily.</text>
</comment>
<dbReference type="InterPro" id="IPR015797">
    <property type="entry name" value="NUDIX_hydrolase-like_dom_sf"/>
</dbReference>
<evidence type="ECO:0000256" key="8">
    <source>
        <dbReference type="ARBA" id="ARBA00038173"/>
    </source>
</evidence>
<comment type="subcellular location">
    <subcellularLocation>
        <location evidence="2">Nucleus</location>
        <location evidence="2">Nucleolus</location>
    </subcellularLocation>
    <subcellularLocation>
        <location evidence="3">Nucleus</location>
        <location evidence="3">Nucleoplasm</location>
    </subcellularLocation>
</comment>
<evidence type="ECO:0000256" key="15">
    <source>
        <dbReference type="ARBA" id="ARBA00047661"/>
    </source>
</evidence>
<dbReference type="PANTHER" id="PTHR31699">
    <property type="entry name" value="NUDIX T16 FAMILY MEMBER"/>
    <property type="match status" value="1"/>
</dbReference>
<dbReference type="SUPFAM" id="SSF55811">
    <property type="entry name" value="Nudix"/>
    <property type="match status" value="1"/>
</dbReference>
<evidence type="ECO:0000256" key="17">
    <source>
        <dbReference type="ARBA" id="ARBA00048945"/>
    </source>
</evidence>
<dbReference type="PROSITE" id="PS00893">
    <property type="entry name" value="NUDIX_BOX"/>
    <property type="match status" value="1"/>
</dbReference>
<evidence type="ECO:0000256" key="2">
    <source>
        <dbReference type="ARBA" id="ARBA00004604"/>
    </source>
</evidence>
<dbReference type="InterPro" id="IPR054754">
    <property type="entry name" value="NudT16"/>
</dbReference>
<evidence type="ECO:0000256" key="7">
    <source>
        <dbReference type="ARBA" id="ARBA00023242"/>
    </source>
</evidence>
<dbReference type="GO" id="GO:0009117">
    <property type="term" value="P:nucleotide metabolic process"/>
    <property type="evidence" value="ECO:0007669"/>
    <property type="project" value="UniProtKB-KW"/>
</dbReference>
<dbReference type="GO" id="GO:1990174">
    <property type="term" value="F:phosphodiesterase decapping endonuclease activity"/>
    <property type="evidence" value="ECO:0007669"/>
    <property type="project" value="TreeGrafter"/>
</dbReference>
<comment type="catalytic activity">
    <reaction evidence="16">
        <text>IDP + H2O = IMP + phosphate + H(+)</text>
        <dbReference type="Rhea" id="RHEA:35207"/>
        <dbReference type="ChEBI" id="CHEBI:15377"/>
        <dbReference type="ChEBI" id="CHEBI:15378"/>
        <dbReference type="ChEBI" id="CHEBI:43474"/>
        <dbReference type="ChEBI" id="CHEBI:58053"/>
        <dbReference type="ChEBI" id="CHEBI:58280"/>
        <dbReference type="EC" id="3.6.1.64"/>
    </reaction>
    <physiologicalReaction direction="left-to-right" evidence="16">
        <dbReference type="Rhea" id="RHEA:35208"/>
    </physiologicalReaction>
</comment>
<dbReference type="GO" id="GO:0016077">
    <property type="term" value="P:sno(s)RNA catabolic process"/>
    <property type="evidence" value="ECO:0007669"/>
    <property type="project" value="TreeGrafter"/>
</dbReference>
<dbReference type="Proteomes" id="UP001152795">
    <property type="component" value="Unassembled WGS sequence"/>
</dbReference>
<evidence type="ECO:0000256" key="14">
    <source>
        <dbReference type="ARBA" id="ARBA00043162"/>
    </source>
</evidence>
<evidence type="ECO:0000256" key="4">
    <source>
        <dbReference type="ARBA" id="ARBA00022801"/>
    </source>
</evidence>